<accession>A0A371XFJ0</accession>
<dbReference type="RefSeq" id="WP_116623789.1">
    <property type="nucleotide sequence ID" value="NZ_QURN01000006.1"/>
</dbReference>
<dbReference type="PIRSF" id="PIRSF034077">
    <property type="entry name" value="UCP034077"/>
    <property type="match status" value="1"/>
</dbReference>
<dbReference type="Gene3D" id="3.30.1150.10">
    <property type="match status" value="1"/>
</dbReference>
<proteinExistence type="predicted"/>
<dbReference type="EMBL" id="QURN01000006">
    <property type="protein sequence ID" value="RFC67953.1"/>
    <property type="molecule type" value="Genomic_DNA"/>
</dbReference>
<feature type="signal peptide" evidence="1">
    <location>
        <begin position="1"/>
        <end position="23"/>
    </location>
</feature>
<gene>
    <name evidence="2" type="ORF">DY251_10300</name>
</gene>
<organism evidence="2 3">
    <name type="scientific">Mesorhizobium denitrificans</name>
    <dbReference type="NCBI Taxonomy" id="2294114"/>
    <lineage>
        <taxon>Bacteria</taxon>
        <taxon>Pseudomonadati</taxon>
        <taxon>Pseudomonadota</taxon>
        <taxon>Alphaproteobacteria</taxon>
        <taxon>Hyphomicrobiales</taxon>
        <taxon>Phyllobacteriaceae</taxon>
        <taxon>Mesorhizobium</taxon>
    </lineage>
</organism>
<dbReference type="InterPro" id="IPR014587">
    <property type="entry name" value="UCP034077"/>
</dbReference>
<keyword evidence="3" id="KW-1185">Reference proteome</keyword>
<name>A0A371XFJ0_9HYPH</name>
<reference evidence="3" key="1">
    <citation type="submission" date="2018-08" db="EMBL/GenBank/DDBJ databases">
        <authorList>
            <person name="Im W.T."/>
        </authorList>
    </citation>
    <scope>NUCLEOTIDE SEQUENCE [LARGE SCALE GENOMIC DNA]</scope>
    <source>
        <strain evidence="3">LA-28</strain>
    </source>
</reference>
<comment type="caution">
    <text evidence="2">The sequence shown here is derived from an EMBL/GenBank/DDBJ whole genome shotgun (WGS) entry which is preliminary data.</text>
</comment>
<evidence type="ECO:0000313" key="2">
    <source>
        <dbReference type="EMBL" id="RFC67953.1"/>
    </source>
</evidence>
<evidence type="ECO:0000256" key="1">
    <source>
        <dbReference type="SAM" id="SignalP"/>
    </source>
</evidence>
<evidence type="ECO:0008006" key="4">
    <source>
        <dbReference type="Google" id="ProtNLM"/>
    </source>
</evidence>
<dbReference type="AlphaFoldDB" id="A0A371XFJ0"/>
<protein>
    <recommendedName>
        <fullName evidence="4">TonB C-terminal domain-containing protein</fullName>
    </recommendedName>
</protein>
<sequence length="135" mass="14975">MKRFALFGAAALFFCASSHPGFAQEKSCRQNNPVNTLEAMWDALGRCWQAPVGSKGMEVTVRFSLKRDGSLYGKPQITWLKKDGSERERKDFVASVFGALETVLPIPFTESMGKAVAGRPLTIRFSSRDPNEKTL</sequence>
<evidence type="ECO:0000313" key="3">
    <source>
        <dbReference type="Proteomes" id="UP000262379"/>
    </source>
</evidence>
<keyword evidence="1" id="KW-0732">Signal</keyword>
<dbReference type="Proteomes" id="UP000262379">
    <property type="component" value="Unassembled WGS sequence"/>
</dbReference>
<feature type="chain" id="PRO_5016795532" description="TonB C-terminal domain-containing protein" evidence="1">
    <location>
        <begin position="24"/>
        <end position="135"/>
    </location>
</feature>